<keyword evidence="5" id="KW-0813">Transport</keyword>
<keyword evidence="3 7" id="KW-1133">Transmembrane helix</keyword>
<evidence type="ECO:0000313" key="9">
    <source>
        <dbReference type="EMBL" id="KNC98064.1"/>
    </source>
</evidence>
<dbReference type="InterPro" id="IPR039261">
    <property type="entry name" value="FNR_nucleotide-bd"/>
</dbReference>
<dbReference type="Proteomes" id="UP000053201">
    <property type="component" value="Unassembled WGS sequence"/>
</dbReference>
<dbReference type="Gene3D" id="3.40.50.80">
    <property type="entry name" value="Nucleotide-binding domain of ferredoxin-NADP reductase (FNR) module"/>
    <property type="match status" value="1"/>
</dbReference>
<evidence type="ECO:0000256" key="1">
    <source>
        <dbReference type="ARBA" id="ARBA00004141"/>
    </source>
</evidence>
<keyword evidence="6 7" id="KW-0472">Membrane</keyword>
<feature type="transmembrane region" description="Helical" evidence="7">
    <location>
        <begin position="80"/>
        <end position="100"/>
    </location>
</feature>
<feature type="transmembrane region" description="Helical" evidence="7">
    <location>
        <begin position="121"/>
        <end position="143"/>
    </location>
</feature>
<evidence type="ECO:0000256" key="2">
    <source>
        <dbReference type="ARBA" id="ARBA00022692"/>
    </source>
</evidence>
<organism evidence="9 10">
    <name type="scientific">Spizellomyces punctatus (strain DAOM BR117)</name>
    <dbReference type="NCBI Taxonomy" id="645134"/>
    <lineage>
        <taxon>Eukaryota</taxon>
        <taxon>Fungi</taxon>
        <taxon>Fungi incertae sedis</taxon>
        <taxon>Chytridiomycota</taxon>
        <taxon>Chytridiomycota incertae sedis</taxon>
        <taxon>Chytridiomycetes</taxon>
        <taxon>Spizellomycetales</taxon>
        <taxon>Spizellomycetaceae</taxon>
        <taxon>Spizellomyces</taxon>
    </lineage>
</organism>
<dbReference type="PANTHER" id="PTHR11972">
    <property type="entry name" value="NADPH OXIDASE"/>
    <property type="match status" value="1"/>
</dbReference>
<sequence length="612" mass="68607">MGALAQGPQFSLLTRNKMFKGSPSATRRELGLFFAGLVALFGGFGVAVSLIKYDTECRITYCMDKPVGNDRHWMVLNSVYVFYSYILAVCIATFIIRQFSSLDSFFRRRLAIPFGVRRVHLPFSIGEGLFLSTALGVLLWKFAYFEMYYYRSGVKPKGKNSYMFQWFNLFSHSTGNPLDMFIGFVLIPVSRNSPVATLLKVPFDGALRIHRFFGYCMFGWSVMHAASFFTKIGLSVQTYAEALFATSVAKPDIHSYRDLMGLCAFVCFVIGSLSSLPFIRRRHFNTFYILHGFMLIMILFACLHGSTNFYFAVPGIILWIVDIAIRATGRWNPQLSIDKVVREEPGYLRLEIQATRPCSYTPGQYIFLNIPRISTLEYHPFSLCGSPTSNRFTILVGPSEKPKEWTAKLYDALTQPKDMEAGSMIHTSVHIEGPFGQCGFDVTQADVVACFVTGTGVAPAFGLVQCVEALRRSGEGGRLKKLLVFWSIRANGAQRTSAVNQLLASPQLAGILEFHIFNTTVHEINVTTTNVSSKTLEEKLDEGLETENGSLTVTPHRMSPHTIFQSQIIPHLAPSSRLGVFLCAAEGLAKNVRDEVADLKRDVWVHEESYQF</sequence>
<dbReference type="SUPFAM" id="SSF63380">
    <property type="entry name" value="Riboflavin synthase domain-like"/>
    <property type="match status" value="1"/>
</dbReference>
<evidence type="ECO:0000256" key="3">
    <source>
        <dbReference type="ARBA" id="ARBA00022989"/>
    </source>
</evidence>
<dbReference type="PANTHER" id="PTHR11972:SF69">
    <property type="entry name" value="FERRIC REDUCTION OXIDASE 6-RELATED"/>
    <property type="match status" value="1"/>
</dbReference>
<feature type="transmembrane region" description="Helical" evidence="7">
    <location>
        <begin position="259"/>
        <end position="279"/>
    </location>
</feature>
<dbReference type="EMBL" id="KQ257461">
    <property type="protein sequence ID" value="KNC98064.1"/>
    <property type="molecule type" value="Genomic_DNA"/>
</dbReference>
<keyword evidence="2 7" id="KW-0812">Transmembrane</keyword>
<dbReference type="InterPro" id="IPR017938">
    <property type="entry name" value="Riboflavin_synthase-like_b-brl"/>
</dbReference>
<keyword evidence="4" id="KW-0560">Oxidoreductase</keyword>
<evidence type="ECO:0000313" key="10">
    <source>
        <dbReference type="Proteomes" id="UP000053201"/>
    </source>
</evidence>
<dbReference type="OrthoDB" id="5532842at2759"/>
<dbReference type="RefSeq" id="XP_016606104.1">
    <property type="nucleotide sequence ID" value="XM_016754679.1"/>
</dbReference>
<proteinExistence type="predicted"/>
<dbReference type="InParanoid" id="A0A0L0HB32"/>
<feature type="transmembrane region" description="Helical" evidence="7">
    <location>
        <begin position="30"/>
        <end position="51"/>
    </location>
</feature>
<dbReference type="SFLD" id="SFLDG01168">
    <property type="entry name" value="Ferric_reductase_subgroup_(FRE"/>
    <property type="match status" value="1"/>
</dbReference>
<feature type="domain" description="FAD-binding FR-type" evidence="8">
    <location>
        <begin position="330"/>
        <end position="441"/>
    </location>
</feature>
<reference evidence="9 10" key="1">
    <citation type="submission" date="2009-08" db="EMBL/GenBank/DDBJ databases">
        <title>The Genome Sequence of Spizellomyces punctatus strain DAOM BR117.</title>
        <authorList>
            <consortium name="The Broad Institute Genome Sequencing Platform"/>
            <person name="Russ C."/>
            <person name="Cuomo C."/>
            <person name="Shea T."/>
            <person name="Young S.K."/>
            <person name="Zeng Q."/>
            <person name="Koehrsen M."/>
            <person name="Haas B."/>
            <person name="Borodovsky M."/>
            <person name="Guigo R."/>
            <person name="Alvarado L."/>
            <person name="Berlin A."/>
            <person name="Bochicchio J."/>
            <person name="Borenstein D."/>
            <person name="Chapman S."/>
            <person name="Chen Z."/>
            <person name="Engels R."/>
            <person name="Freedman E."/>
            <person name="Gellesch M."/>
            <person name="Goldberg J."/>
            <person name="Griggs A."/>
            <person name="Gujja S."/>
            <person name="Heiman D."/>
            <person name="Hepburn T."/>
            <person name="Howarth C."/>
            <person name="Jen D."/>
            <person name="Larson L."/>
            <person name="Lewis B."/>
            <person name="Mehta T."/>
            <person name="Park D."/>
            <person name="Pearson M."/>
            <person name="Roberts A."/>
            <person name="Saif S."/>
            <person name="Shenoy N."/>
            <person name="Sisk P."/>
            <person name="Stolte C."/>
            <person name="Sykes S."/>
            <person name="Thomson T."/>
            <person name="Walk T."/>
            <person name="White J."/>
            <person name="Yandava C."/>
            <person name="Burger G."/>
            <person name="Gray M.W."/>
            <person name="Holland P.W.H."/>
            <person name="King N."/>
            <person name="Lang F.B.F."/>
            <person name="Roger A.J."/>
            <person name="Ruiz-Trillo I."/>
            <person name="Lander E."/>
            <person name="Nusbaum C."/>
        </authorList>
    </citation>
    <scope>NUCLEOTIDE SEQUENCE [LARGE SCALE GENOMIC DNA]</scope>
    <source>
        <strain evidence="9 10">DAOM BR117</strain>
    </source>
</reference>
<dbReference type="InterPro" id="IPR017927">
    <property type="entry name" value="FAD-bd_FR_type"/>
</dbReference>
<dbReference type="AlphaFoldDB" id="A0A0L0HB32"/>
<evidence type="ECO:0000259" key="8">
    <source>
        <dbReference type="PROSITE" id="PS51384"/>
    </source>
</evidence>
<dbReference type="InterPro" id="IPR013112">
    <property type="entry name" value="FAD-bd_8"/>
</dbReference>
<dbReference type="SFLD" id="SFLDS00052">
    <property type="entry name" value="Ferric_Reductase_Domain"/>
    <property type="match status" value="1"/>
</dbReference>
<dbReference type="STRING" id="645134.A0A0L0HB32"/>
<feature type="transmembrane region" description="Helical" evidence="7">
    <location>
        <begin position="209"/>
        <end position="229"/>
    </location>
</feature>
<dbReference type="OMA" id="FSLAIWR"/>
<keyword evidence="5" id="KW-0406">Ion transport</keyword>
<dbReference type="GO" id="GO:0005886">
    <property type="term" value="C:plasma membrane"/>
    <property type="evidence" value="ECO:0007669"/>
    <property type="project" value="TreeGrafter"/>
</dbReference>
<dbReference type="InterPro" id="IPR013130">
    <property type="entry name" value="Fe3_Rdtase_TM_dom"/>
</dbReference>
<evidence type="ECO:0000256" key="4">
    <source>
        <dbReference type="ARBA" id="ARBA00023002"/>
    </source>
</evidence>
<keyword evidence="10" id="KW-1185">Reference proteome</keyword>
<evidence type="ECO:0000256" key="6">
    <source>
        <dbReference type="ARBA" id="ARBA00023136"/>
    </source>
</evidence>
<dbReference type="eggNOG" id="KOG0039">
    <property type="taxonomic scope" value="Eukaryota"/>
</dbReference>
<dbReference type="GO" id="GO:0016175">
    <property type="term" value="F:superoxide-generating NAD(P)H oxidase activity"/>
    <property type="evidence" value="ECO:0007669"/>
    <property type="project" value="TreeGrafter"/>
</dbReference>
<dbReference type="GeneID" id="27689774"/>
<accession>A0A0L0HB32</accession>
<evidence type="ECO:0000256" key="7">
    <source>
        <dbReference type="SAM" id="Phobius"/>
    </source>
</evidence>
<comment type="subcellular location">
    <subcellularLocation>
        <location evidence="1">Membrane</location>
        <topology evidence="1">Multi-pass membrane protein</topology>
    </subcellularLocation>
</comment>
<dbReference type="Pfam" id="PF08022">
    <property type="entry name" value="FAD_binding_8"/>
    <property type="match status" value="1"/>
</dbReference>
<dbReference type="Pfam" id="PF01794">
    <property type="entry name" value="Ferric_reduct"/>
    <property type="match status" value="1"/>
</dbReference>
<gene>
    <name evidence="9" type="ORF">SPPG_06478</name>
</gene>
<dbReference type="CDD" id="cd06186">
    <property type="entry name" value="NOX_Duox_like_FAD_NADP"/>
    <property type="match status" value="1"/>
</dbReference>
<dbReference type="GO" id="GO:0006811">
    <property type="term" value="P:monoatomic ion transport"/>
    <property type="evidence" value="ECO:0007669"/>
    <property type="project" value="UniProtKB-KW"/>
</dbReference>
<evidence type="ECO:0000256" key="5">
    <source>
        <dbReference type="ARBA" id="ARBA00023065"/>
    </source>
</evidence>
<dbReference type="VEuPathDB" id="FungiDB:SPPG_06478"/>
<feature type="transmembrane region" description="Helical" evidence="7">
    <location>
        <begin position="286"/>
        <end position="303"/>
    </location>
</feature>
<dbReference type="Gene3D" id="2.40.30.10">
    <property type="entry name" value="Translation factors"/>
    <property type="match status" value="1"/>
</dbReference>
<dbReference type="PROSITE" id="PS51384">
    <property type="entry name" value="FAD_FR"/>
    <property type="match status" value="1"/>
</dbReference>
<name>A0A0L0HB32_SPIPD</name>
<protein>
    <recommendedName>
        <fullName evidence="8">FAD-binding FR-type domain-containing protein</fullName>
    </recommendedName>
</protein>
<dbReference type="InterPro" id="IPR050369">
    <property type="entry name" value="RBOH/FRE"/>
</dbReference>